<feature type="compositionally biased region" description="Pro residues" evidence="1">
    <location>
        <begin position="29"/>
        <end position="45"/>
    </location>
</feature>
<feature type="region of interest" description="Disordered" evidence="1">
    <location>
        <begin position="209"/>
        <end position="277"/>
    </location>
</feature>
<evidence type="ECO:0000313" key="3">
    <source>
        <dbReference type="Proteomes" id="UP000265515"/>
    </source>
</evidence>
<dbReference type="AlphaFoldDB" id="A0A388JPX7"/>
<evidence type="ECO:0000256" key="1">
    <source>
        <dbReference type="SAM" id="MobiDB-lite"/>
    </source>
</evidence>
<name>A0A388JPX7_CHABU</name>
<feature type="region of interest" description="Disordered" evidence="1">
    <location>
        <begin position="1"/>
        <end position="72"/>
    </location>
</feature>
<reference evidence="2 3" key="1">
    <citation type="journal article" date="2018" name="Cell">
        <title>The Chara Genome: Secondary Complexity and Implications for Plant Terrestrialization.</title>
        <authorList>
            <person name="Nishiyama T."/>
            <person name="Sakayama H."/>
            <person name="Vries J.D."/>
            <person name="Buschmann H."/>
            <person name="Saint-Marcoux D."/>
            <person name="Ullrich K.K."/>
            <person name="Haas F.B."/>
            <person name="Vanderstraeten L."/>
            <person name="Becker D."/>
            <person name="Lang D."/>
            <person name="Vosolsobe S."/>
            <person name="Rombauts S."/>
            <person name="Wilhelmsson P.K.I."/>
            <person name="Janitza P."/>
            <person name="Kern R."/>
            <person name="Heyl A."/>
            <person name="Rumpler F."/>
            <person name="Villalobos L.I.A.C."/>
            <person name="Clay J.M."/>
            <person name="Skokan R."/>
            <person name="Toyoda A."/>
            <person name="Suzuki Y."/>
            <person name="Kagoshima H."/>
            <person name="Schijlen E."/>
            <person name="Tajeshwar N."/>
            <person name="Catarino B."/>
            <person name="Hetherington A.J."/>
            <person name="Saltykova A."/>
            <person name="Bonnot C."/>
            <person name="Breuninger H."/>
            <person name="Symeonidi A."/>
            <person name="Radhakrishnan G.V."/>
            <person name="Van Nieuwerburgh F."/>
            <person name="Deforce D."/>
            <person name="Chang C."/>
            <person name="Karol K.G."/>
            <person name="Hedrich R."/>
            <person name="Ulvskov P."/>
            <person name="Glockner G."/>
            <person name="Delwiche C.F."/>
            <person name="Petrasek J."/>
            <person name="Van de Peer Y."/>
            <person name="Friml J."/>
            <person name="Beilby M."/>
            <person name="Dolan L."/>
            <person name="Kohara Y."/>
            <person name="Sugano S."/>
            <person name="Fujiyama A."/>
            <person name="Delaux P.-M."/>
            <person name="Quint M."/>
            <person name="TheiBen G."/>
            <person name="Hagemann M."/>
            <person name="Harholt J."/>
            <person name="Dunand C."/>
            <person name="Zachgo S."/>
            <person name="Langdale J."/>
            <person name="Maumus F."/>
            <person name="Straeten D.V.D."/>
            <person name="Gould S.B."/>
            <person name="Rensing S.A."/>
        </authorList>
    </citation>
    <scope>NUCLEOTIDE SEQUENCE [LARGE SCALE GENOMIC DNA]</scope>
    <source>
        <strain evidence="2 3">S276</strain>
    </source>
</reference>
<feature type="region of interest" description="Disordered" evidence="1">
    <location>
        <begin position="325"/>
        <end position="361"/>
    </location>
</feature>
<gene>
    <name evidence="2" type="ORF">CBR_g66635</name>
</gene>
<dbReference type="EMBL" id="BFEA01000007">
    <property type="protein sequence ID" value="GBG59831.1"/>
    <property type="molecule type" value="Genomic_DNA"/>
</dbReference>
<dbReference type="Gramene" id="GBG59831">
    <property type="protein sequence ID" value="GBG59831"/>
    <property type="gene ID" value="CBR_g66635"/>
</dbReference>
<feature type="region of interest" description="Disordered" evidence="1">
    <location>
        <begin position="87"/>
        <end position="175"/>
    </location>
</feature>
<dbReference type="SUPFAM" id="SSF81995">
    <property type="entry name" value="beta-sandwich domain of Sec23/24"/>
    <property type="match status" value="1"/>
</dbReference>
<feature type="compositionally biased region" description="Acidic residues" evidence="1">
    <location>
        <begin position="332"/>
        <end position="361"/>
    </location>
</feature>
<keyword evidence="3" id="KW-1185">Reference proteome</keyword>
<feature type="compositionally biased region" description="Basic and acidic residues" evidence="1">
    <location>
        <begin position="209"/>
        <end position="245"/>
    </location>
</feature>
<organism evidence="2 3">
    <name type="scientific">Chara braunii</name>
    <name type="common">Braun's stonewort</name>
    <dbReference type="NCBI Taxonomy" id="69332"/>
    <lineage>
        <taxon>Eukaryota</taxon>
        <taxon>Viridiplantae</taxon>
        <taxon>Streptophyta</taxon>
        <taxon>Charophyceae</taxon>
        <taxon>Charales</taxon>
        <taxon>Characeae</taxon>
        <taxon>Chara</taxon>
    </lineage>
</organism>
<proteinExistence type="predicted"/>
<protein>
    <submittedName>
        <fullName evidence="2">Uncharacterized protein</fullName>
    </submittedName>
</protein>
<sequence length="361" mass="40379">MANSTPATVQQAPAPQPPGNLQLALHQPYPAPYQPSYYPPPPPPYGWQGAWNTPSVPPQVPSANEFPDPGNRAWFTKEHLDLIERWKTRGAIEDAKKKDGGESSGTTSTRTNKKEKGKKSSGSNIDGSEERIKAWISTLSKMKTRSKSRSGGIKVRQPRILISSDDEDQRRKARENCTIEVKHEMPANEGDKKLEAILNILGSLVRQTKMKDGEGDIREKEKLEEDTTTDTESKIEMASVKGKEALEEDKEEEEISDDSTEAEEDDGEEEKGKEGDVIKYMKGRLDHYMCKTLKEVKVLCTKRGLKCIRKDKGAWELAKQDTEQYTKLVNKEDEDETDHAEASDEAGSEQQTDDDDDVAGN</sequence>
<feature type="compositionally biased region" description="Basic and acidic residues" evidence="1">
    <location>
        <begin position="87"/>
        <end position="101"/>
    </location>
</feature>
<feature type="compositionally biased region" description="Acidic residues" evidence="1">
    <location>
        <begin position="246"/>
        <end position="269"/>
    </location>
</feature>
<dbReference type="Proteomes" id="UP000265515">
    <property type="component" value="Unassembled WGS sequence"/>
</dbReference>
<comment type="caution">
    <text evidence="2">The sequence shown here is derived from an EMBL/GenBank/DDBJ whole genome shotgun (WGS) entry which is preliminary data.</text>
</comment>
<evidence type="ECO:0000313" key="2">
    <source>
        <dbReference type="EMBL" id="GBG59831.1"/>
    </source>
</evidence>
<accession>A0A388JPX7</accession>